<dbReference type="GO" id="GO:0030544">
    <property type="term" value="F:Hsp70 protein binding"/>
    <property type="evidence" value="ECO:0007669"/>
    <property type="project" value="InterPro"/>
</dbReference>
<sequence length="197" mass="21439">MSEQTLYDVLNVQPDATDAQLKASHAYEVLSNPEKRRLYDQFGEAGLNGGAGGMNGFGVPEDFFDLFEGGAFFGVRETVAFHPSFRLPQLELLISSTLQPAGGAPITLKFSLMSVQDINRAETNMYQLRRVGVAVVIPQSARVPLAVTTGMRIFMFFSGRNSKGGKGKLKECGFCNGRGIKLTIRQVGPGMIQQVQT</sequence>
<gene>
    <name evidence="1" type="ORF">BJ554DRAFT_6145</name>
</gene>
<dbReference type="AlphaFoldDB" id="A0A8H7ZYF9"/>
<dbReference type="GO" id="GO:0006457">
    <property type="term" value="P:protein folding"/>
    <property type="evidence" value="ECO:0007669"/>
    <property type="project" value="InterPro"/>
</dbReference>
<reference evidence="1 2" key="1">
    <citation type="journal article" name="Sci. Rep.">
        <title>Genome-scale phylogenetic analyses confirm Olpidium as the closest living zoosporic fungus to the non-flagellated, terrestrial fungi.</title>
        <authorList>
            <person name="Chang Y."/>
            <person name="Rochon D."/>
            <person name="Sekimoto S."/>
            <person name="Wang Y."/>
            <person name="Chovatia M."/>
            <person name="Sandor L."/>
            <person name="Salamov A."/>
            <person name="Grigoriev I.V."/>
            <person name="Stajich J.E."/>
            <person name="Spatafora J.W."/>
        </authorList>
    </citation>
    <scope>NUCLEOTIDE SEQUENCE [LARGE SCALE GENOMIC DNA]</scope>
    <source>
        <strain evidence="1">S191</strain>
    </source>
</reference>
<dbReference type="SUPFAM" id="SSF46565">
    <property type="entry name" value="Chaperone J-domain"/>
    <property type="match status" value="1"/>
</dbReference>
<dbReference type="OrthoDB" id="259708at2759"/>
<dbReference type="PRINTS" id="PR00625">
    <property type="entry name" value="JDOMAIN"/>
</dbReference>
<evidence type="ECO:0000313" key="1">
    <source>
        <dbReference type="EMBL" id="KAG5461629.1"/>
    </source>
</evidence>
<organism evidence="1 2">
    <name type="scientific">Olpidium bornovanus</name>
    <dbReference type="NCBI Taxonomy" id="278681"/>
    <lineage>
        <taxon>Eukaryota</taxon>
        <taxon>Fungi</taxon>
        <taxon>Fungi incertae sedis</taxon>
        <taxon>Olpidiomycota</taxon>
        <taxon>Olpidiomycotina</taxon>
        <taxon>Olpidiomycetes</taxon>
        <taxon>Olpidiales</taxon>
        <taxon>Olpidiaceae</taxon>
        <taxon>Olpidium</taxon>
    </lineage>
</organism>
<evidence type="ECO:0008006" key="3">
    <source>
        <dbReference type="Google" id="ProtNLM"/>
    </source>
</evidence>
<dbReference type="PANTHER" id="PTHR43888">
    <property type="entry name" value="DNAJ-LIKE-2, ISOFORM A-RELATED"/>
    <property type="match status" value="1"/>
</dbReference>
<dbReference type="InterPro" id="IPR044713">
    <property type="entry name" value="DNJA1/2-like"/>
</dbReference>
<protein>
    <recommendedName>
        <fullName evidence="3">J domain-containing protein</fullName>
    </recommendedName>
</protein>
<comment type="caution">
    <text evidence="1">The sequence shown here is derived from an EMBL/GenBank/DDBJ whole genome shotgun (WGS) entry which is preliminary data.</text>
</comment>
<dbReference type="InterPro" id="IPR001623">
    <property type="entry name" value="DnaJ_domain"/>
</dbReference>
<dbReference type="InterPro" id="IPR036869">
    <property type="entry name" value="J_dom_sf"/>
</dbReference>
<evidence type="ECO:0000313" key="2">
    <source>
        <dbReference type="Proteomes" id="UP000673691"/>
    </source>
</evidence>
<accession>A0A8H7ZYF9</accession>
<dbReference type="Proteomes" id="UP000673691">
    <property type="component" value="Unassembled WGS sequence"/>
</dbReference>
<proteinExistence type="predicted"/>
<dbReference type="EMBL" id="JAEFCI010003363">
    <property type="protein sequence ID" value="KAG5461629.1"/>
    <property type="molecule type" value="Genomic_DNA"/>
</dbReference>
<keyword evidence="2" id="KW-1185">Reference proteome</keyword>
<dbReference type="Gene3D" id="1.10.287.110">
    <property type="entry name" value="DnaJ domain"/>
    <property type="match status" value="1"/>
</dbReference>
<feature type="non-terminal residue" evidence="1">
    <location>
        <position position="197"/>
    </location>
</feature>
<name>A0A8H7ZYF9_9FUNG</name>